<evidence type="ECO:0000313" key="2">
    <source>
        <dbReference type="Proteomes" id="UP001300692"/>
    </source>
</evidence>
<comment type="caution">
    <text evidence="1">The sequence shown here is derived from an EMBL/GenBank/DDBJ whole genome shotgun (WGS) entry which is preliminary data.</text>
</comment>
<protein>
    <submittedName>
        <fullName evidence="1">Uncharacterized protein</fullName>
    </submittedName>
</protein>
<name>A0ABT3CXJ9_9BACT</name>
<organism evidence="1 2">
    <name type="scientific">Reichenbachiella ulvae</name>
    <dbReference type="NCBI Taxonomy" id="2980104"/>
    <lineage>
        <taxon>Bacteria</taxon>
        <taxon>Pseudomonadati</taxon>
        <taxon>Bacteroidota</taxon>
        <taxon>Cytophagia</taxon>
        <taxon>Cytophagales</taxon>
        <taxon>Reichenbachiellaceae</taxon>
        <taxon>Reichenbachiella</taxon>
    </lineage>
</organism>
<keyword evidence="2" id="KW-1185">Reference proteome</keyword>
<evidence type="ECO:0000313" key="1">
    <source>
        <dbReference type="EMBL" id="MCV9388431.1"/>
    </source>
</evidence>
<dbReference type="RefSeq" id="WP_264139297.1">
    <property type="nucleotide sequence ID" value="NZ_JAOYOD010000001.1"/>
</dbReference>
<reference evidence="1 2" key="1">
    <citation type="submission" date="2022-10" db="EMBL/GenBank/DDBJ databases">
        <title>Comparative genomics and taxonomic characterization of three novel marine species of genus Reichenbachiella exhibiting antioxidant and polysaccharide degradation activities.</title>
        <authorList>
            <person name="Muhammad N."/>
            <person name="Lee Y.-J."/>
            <person name="Ko J."/>
            <person name="Kim S.-G."/>
        </authorList>
    </citation>
    <scope>NUCLEOTIDE SEQUENCE [LARGE SCALE GENOMIC DNA]</scope>
    <source>
        <strain evidence="1 2">ABR2-5</strain>
    </source>
</reference>
<proteinExistence type="predicted"/>
<dbReference type="Proteomes" id="UP001300692">
    <property type="component" value="Unassembled WGS sequence"/>
</dbReference>
<accession>A0ABT3CXJ9</accession>
<gene>
    <name evidence="1" type="ORF">N7U62_17235</name>
</gene>
<dbReference type="EMBL" id="JAOYOD010000001">
    <property type="protein sequence ID" value="MCV9388431.1"/>
    <property type="molecule type" value="Genomic_DNA"/>
</dbReference>
<sequence>MDLQTSKIELAKLILNLDNPSILEKIRNLVLTEQGSFTLTDVEKEEIQIAINQLNKGNRASFESFIEKVK</sequence>